<dbReference type="RefSeq" id="WP_208504043.1">
    <property type="nucleotide sequence ID" value="NZ_JAGFOA010000004.1"/>
</dbReference>
<dbReference type="Pfam" id="PF07866">
    <property type="entry name" value="DUF1653"/>
    <property type="match status" value="1"/>
</dbReference>
<reference evidence="2" key="1">
    <citation type="submission" date="2021-03" db="EMBL/GenBank/DDBJ databases">
        <title>Microbacterium sp. nov., a novel actinobacterium isolated from cow dung.</title>
        <authorList>
            <person name="Zhang L."/>
        </authorList>
    </citation>
    <scope>NUCLEOTIDE SEQUENCE</scope>
    <source>
        <strain evidence="2">NEAU-LLB</strain>
    </source>
</reference>
<dbReference type="InterPro" id="IPR023387">
    <property type="entry name" value="DUF1653-like_dom"/>
</dbReference>
<comment type="caution">
    <text evidence="2">The sequence shown here is derived from an EMBL/GenBank/DDBJ whole genome shotgun (WGS) entry which is preliminary data.</text>
</comment>
<keyword evidence="3" id="KW-1185">Reference proteome</keyword>
<organism evidence="2 3">
    <name type="scientific">Microbacterium stercoris</name>
    <dbReference type="NCBI Taxonomy" id="2820289"/>
    <lineage>
        <taxon>Bacteria</taxon>
        <taxon>Bacillati</taxon>
        <taxon>Actinomycetota</taxon>
        <taxon>Actinomycetes</taxon>
        <taxon>Micrococcales</taxon>
        <taxon>Microbacteriaceae</taxon>
        <taxon>Microbacterium</taxon>
    </lineage>
</organism>
<dbReference type="EMBL" id="JAGFOA010000004">
    <property type="protein sequence ID" value="MBO3664217.1"/>
    <property type="molecule type" value="Genomic_DNA"/>
</dbReference>
<proteinExistence type="predicted"/>
<accession>A0A939TY07</accession>
<evidence type="ECO:0000313" key="3">
    <source>
        <dbReference type="Proteomes" id="UP000680132"/>
    </source>
</evidence>
<name>A0A939TY07_9MICO</name>
<dbReference type="AlphaFoldDB" id="A0A939TY07"/>
<dbReference type="InterPro" id="IPR037135">
    <property type="entry name" value="DUF1653-like_dom_sf"/>
</dbReference>
<evidence type="ECO:0000313" key="2">
    <source>
        <dbReference type="EMBL" id="MBO3664217.1"/>
    </source>
</evidence>
<dbReference type="Gene3D" id="2.30.30.320">
    <property type="entry name" value="DUF1653-like domain"/>
    <property type="match status" value="1"/>
</dbReference>
<sequence length="73" mass="8693">MTDADRISPGIYEHFKGSRYEVIGVGRHSETEEELVFYRKLYDDYSFWIRPLAMFSEHVARDGYDGPRFRRVA</sequence>
<dbReference type="Proteomes" id="UP000680132">
    <property type="component" value="Unassembled WGS sequence"/>
</dbReference>
<gene>
    <name evidence="2" type="ORF">J5V96_11940</name>
</gene>
<protein>
    <submittedName>
        <fullName evidence="2">DUF1653 domain-containing protein</fullName>
    </submittedName>
</protein>
<evidence type="ECO:0000259" key="1">
    <source>
        <dbReference type="Pfam" id="PF07866"/>
    </source>
</evidence>
<feature type="domain" description="DUF1653" evidence="1">
    <location>
        <begin position="10"/>
        <end position="70"/>
    </location>
</feature>